<name>Q1YVF4_9GAMM</name>
<dbReference type="PANTHER" id="PTHR10146">
    <property type="entry name" value="PROLINE SYNTHETASE CO-TRANSCRIBED BACTERIAL HOMOLOG PROTEIN"/>
    <property type="match status" value="1"/>
</dbReference>
<dbReference type="STRING" id="314287.GB2207_08096"/>
<evidence type="ECO:0000259" key="5">
    <source>
        <dbReference type="Pfam" id="PF01168"/>
    </source>
</evidence>
<dbReference type="CDD" id="cd06824">
    <property type="entry name" value="PLPDE_III_Yggs_like"/>
    <property type="match status" value="1"/>
</dbReference>
<proteinExistence type="inferred from homology"/>
<comment type="similarity">
    <text evidence="2 4">Belongs to the pyridoxal phosphate-binding protein YggS/PROSC family.</text>
</comment>
<dbReference type="AlphaFoldDB" id="Q1YVF4"/>
<dbReference type="EMBL" id="AAPI01000001">
    <property type="protein sequence ID" value="EAS47754.1"/>
    <property type="molecule type" value="Genomic_DNA"/>
</dbReference>
<accession>Q1YVF4</accession>
<organism evidence="6 7">
    <name type="scientific">gamma proteobacterium HTCC2207</name>
    <dbReference type="NCBI Taxonomy" id="314287"/>
    <lineage>
        <taxon>Bacteria</taxon>
        <taxon>Pseudomonadati</taxon>
        <taxon>Pseudomonadota</taxon>
        <taxon>Gammaproteobacteria</taxon>
        <taxon>Cellvibrionales</taxon>
        <taxon>Porticoccaceae</taxon>
        <taxon>SAR92 clade</taxon>
    </lineage>
</organism>
<dbReference type="NCBIfam" id="TIGR00044">
    <property type="entry name" value="YggS family pyridoxal phosphate-dependent enzyme"/>
    <property type="match status" value="1"/>
</dbReference>
<evidence type="ECO:0000313" key="6">
    <source>
        <dbReference type="EMBL" id="EAS47754.1"/>
    </source>
</evidence>
<dbReference type="PANTHER" id="PTHR10146:SF14">
    <property type="entry name" value="PYRIDOXAL PHOSPHATE HOMEOSTASIS PROTEIN"/>
    <property type="match status" value="1"/>
</dbReference>
<dbReference type="eggNOG" id="COG0325">
    <property type="taxonomic scope" value="Bacteria"/>
</dbReference>
<comment type="caution">
    <text evidence="6">The sequence shown here is derived from an EMBL/GenBank/DDBJ whole genome shotgun (WGS) entry which is preliminary data.</text>
</comment>
<evidence type="ECO:0000256" key="1">
    <source>
        <dbReference type="ARBA" id="ARBA00022898"/>
    </source>
</evidence>
<dbReference type="PIRSF" id="PIRSF004848">
    <property type="entry name" value="YBL036c_PLPDEIII"/>
    <property type="match status" value="1"/>
</dbReference>
<comment type="function">
    <text evidence="2">Pyridoxal 5'-phosphate (PLP)-binding protein, which is involved in PLP homeostasis.</text>
</comment>
<dbReference type="InterPro" id="IPR029066">
    <property type="entry name" value="PLP-binding_barrel"/>
</dbReference>
<keyword evidence="7" id="KW-1185">Reference proteome</keyword>
<dbReference type="GO" id="GO:0030170">
    <property type="term" value="F:pyridoxal phosphate binding"/>
    <property type="evidence" value="ECO:0007669"/>
    <property type="project" value="UniProtKB-UniRule"/>
</dbReference>
<dbReference type="Proteomes" id="UP000005555">
    <property type="component" value="Unassembled WGS sequence"/>
</dbReference>
<evidence type="ECO:0000313" key="7">
    <source>
        <dbReference type="Proteomes" id="UP000005555"/>
    </source>
</evidence>
<gene>
    <name evidence="6" type="ORF">GB2207_08096</name>
</gene>
<comment type="cofactor">
    <cofactor evidence="3">
        <name>pyridoxal 5'-phosphate</name>
        <dbReference type="ChEBI" id="CHEBI:597326"/>
    </cofactor>
</comment>
<evidence type="ECO:0000256" key="3">
    <source>
        <dbReference type="PIRSR" id="PIRSR004848-1"/>
    </source>
</evidence>
<dbReference type="InterPro" id="IPR011078">
    <property type="entry name" value="PyrdxlP_homeostasis"/>
</dbReference>
<dbReference type="HOGENOM" id="CLU_059988_0_1_6"/>
<dbReference type="InterPro" id="IPR001608">
    <property type="entry name" value="Ala_racemase_N"/>
</dbReference>
<dbReference type="Gene3D" id="3.20.20.10">
    <property type="entry name" value="Alanine racemase"/>
    <property type="match status" value="1"/>
</dbReference>
<dbReference type="HAMAP" id="MF_02087">
    <property type="entry name" value="PLP_homeostasis"/>
    <property type="match status" value="1"/>
</dbReference>
<evidence type="ECO:0000256" key="2">
    <source>
        <dbReference type="HAMAP-Rule" id="MF_02087"/>
    </source>
</evidence>
<feature type="domain" description="Alanine racemase N-terminal" evidence="5">
    <location>
        <begin position="57"/>
        <end position="254"/>
    </location>
</feature>
<keyword evidence="1 2" id="KW-0663">Pyridoxal phosphate</keyword>
<sequence>MLFSLSPCGIKWSVKLFLNSQQPDKYMPKIENNIAGVSKRIDQSAAECGRDPNDILLLAVSKTRSAEYIRQAMDAGLSHFAENYLQEALEKIAELEGENLCWHFIGPLQSNKTRNAAENFSWVHSVDRLKIAQRLSDQRPESLGPLNICLQVNIDNEPSKSGFLVDALLPIALQIAKLPNLRLRGLMAIPRATNSVQEQQAAFNKLAELCQQINQSLDNSEKLDTLSMGMSGDLEAAISQGSTMVRVGTDIFGKREQ</sequence>
<dbReference type="FunFam" id="3.20.20.10:FF:000018">
    <property type="entry name" value="Pyridoxal phosphate homeostasis protein"/>
    <property type="match status" value="1"/>
</dbReference>
<feature type="modified residue" description="N6-(pyridoxal phosphate)lysine" evidence="2 3">
    <location>
        <position position="62"/>
    </location>
</feature>
<dbReference type="Pfam" id="PF01168">
    <property type="entry name" value="Ala_racemase_N"/>
    <property type="match status" value="1"/>
</dbReference>
<evidence type="ECO:0000256" key="4">
    <source>
        <dbReference type="RuleBase" id="RU004514"/>
    </source>
</evidence>
<reference evidence="6 7" key="1">
    <citation type="submission" date="2006-03" db="EMBL/GenBank/DDBJ databases">
        <authorList>
            <person name="Giovannoni S.J."/>
            <person name="Cho J.-C."/>
            <person name="Ferriera S."/>
            <person name="Johnson J."/>
            <person name="Kravitz S."/>
            <person name="Halpern A."/>
            <person name="Remington K."/>
            <person name="Beeson K."/>
            <person name="Tran B."/>
            <person name="Rogers Y.-H."/>
            <person name="Friedman R."/>
            <person name="Venter J.C."/>
        </authorList>
    </citation>
    <scope>NUCLEOTIDE SEQUENCE [LARGE SCALE GENOMIC DNA]</scope>
    <source>
        <strain evidence="6 7">HTCC2207</strain>
    </source>
</reference>
<dbReference type="SUPFAM" id="SSF51419">
    <property type="entry name" value="PLP-binding barrel"/>
    <property type="match status" value="1"/>
</dbReference>
<protein>
    <recommendedName>
        <fullName evidence="2">Pyridoxal phosphate homeostasis protein</fullName>
        <shortName evidence="2">PLP homeostasis protein</shortName>
    </recommendedName>
</protein>